<dbReference type="PANTHER" id="PTHR10039:SF15">
    <property type="entry name" value="NACHT DOMAIN-CONTAINING PROTEIN"/>
    <property type="match status" value="1"/>
</dbReference>
<evidence type="ECO:0000256" key="2">
    <source>
        <dbReference type="PROSITE-ProRule" id="PRU00023"/>
    </source>
</evidence>
<dbReference type="Gene3D" id="1.25.40.20">
    <property type="entry name" value="Ankyrin repeat-containing domain"/>
    <property type="match status" value="3"/>
</dbReference>
<organism evidence="4 5">
    <name type="scientific">Fusarium mundagurra</name>
    <dbReference type="NCBI Taxonomy" id="1567541"/>
    <lineage>
        <taxon>Eukaryota</taxon>
        <taxon>Fungi</taxon>
        <taxon>Dikarya</taxon>
        <taxon>Ascomycota</taxon>
        <taxon>Pezizomycotina</taxon>
        <taxon>Sordariomycetes</taxon>
        <taxon>Hypocreomycetidae</taxon>
        <taxon>Hypocreales</taxon>
        <taxon>Nectriaceae</taxon>
        <taxon>Fusarium</taxon>
        <taxon>Fusarium fujikuroi species complex</taxon>
    </lineage>
</organism>
<comment type="caution">
    <text evidence="4">The sequence shown here is derived from an EMBL/GenBank/DDBJ whole genome shotgun (WGS) entry which is preliminary data.</text>
</comment>
<proteinExistence type="predicted"/>
<keyword evidence="1" id="KW-0677">Repeat</keyword>
<feature type="repeat" description="ANK" evidence="2">
    <location>
        <begin position="1244"/>
        <end position="1276"/>
    </location>
</feature>
<dbReference type="InterPro" id="IPR056884">
    <property type="entry name" value="NPHP3-like_N"/>
</dbReference>
<evidence type="ECO:0000259" key="3">
    <source>
        <dbReference type="Pfam" id="PF24883"/>
    </source>
</evidence>
<accession>A0A8H6DBK0</accession>
<dbReference type="Pfam" id="PF24883">
    <property type="entry name" value="NPHP3_N"/>
    <property type="match status" value="1"/>
</dbReference>
<reference evidence="4 5" key="1">
    <citation type="submission" date="2020-05" db="EMBL/GenBank/DDBJ databases">
        <title>Identification and distribution of gene clusters putatively required for synthesis of sphingolipid metabolism inhibitors in phylogenetically diverse species of the filamentous fungus Fusarium.</title>
        <authorList>
            <person name="Kim H.-S."/>
            <person name="Busman M."/>
            <person name="Brown D.W."/>
            <person name="Divon H."/>
            <person name="Uhlig S."/>
            <person name="Proctor R.H."/>
        </authorList>
    </citation>
    <scope>NUCLEOTIDE SEQUENCE [LARGE SCALE GENOMIC DNA]</scope>
    <source>
        <strain evidence="4 5">NRRL 66235</strain>
    </source>
</reference>
<dbReference type="PROSITE" id="PS50088">
    <property type="entry name" value="ANK_REPEAT"/>
    <property type="match status" value="2"/>
</dbReference>
<protein>
    <submittedName>
        <fullName evidence="4">Heterokaryon incompatibility protein het-E-1</fullName>
    </submittedName>
</protein>
<dbReference type="InterPro" id="IPR036770">
    <property type="entry name" value="Ankyrin_rpt-contain_sf"/>
</dbReference>
<name>A0A8H6DBK0_9HYPO</name>
<dbReference type="EMBL" id="JAAOAN010000306">
    <property type="protein sequence ID" value="KAF5711521.1"/>
    <property type="molecule type" value="Genomic_DNA"/>
</dbReference>
<dbReference type="Pfam" id="PF12796">
    <property type="entry name" value="Ank_2"/>
    <property type="match status" value="1"/>
</dbReference>
<gene>
    <name evidence="4" type="ORF">FMUND_8916</name>
</gene>
<dbReference type="InterPro" id="IPR027417">
    <property type="entry name" value="P-loop_NTPase"/>
</dbReference>
<sequence length="1608" mass="181547">MADPLSISASIAGLVALADLVFRSGTKYVKSYRGAPTEVGNLIREVRSLSVILHNLSLVAFDLEETEPPETTAAAHEPRPVLQPHYLHDCHQLLRRLETGLSRTEASLDSGSGRQRLQARLKWPFTSTESREMIQDIQRYNQIIHTALAADSLSKLKHCLSRQVEMKDDLEKINRTAEKILDIQVKIALDAKRNQVIKDFGQVNPRIEYETNNRLRHGLTGLWLTQGPHFDHWYSTPASRLWCSGIPGAGKHERSQHLVNILSSLCIQLALQSENAFHILQEYHDQLFSSHHLSTKPTAEMLTQILHRICACFTRVYIIVDGIDECDNRVEANVKSLAEFALSQGDDVINMALFSRDESIIRTRLEKDFPHVEIEAHTEDLQLYVASELNERIASKRLRLRDPTLKDLIMTRLVGEAKGMFRWVACQLDYMCELPTDRARREALSKLPPSLYATYDRILLRIDGCNDAVKRLVKGALLMLATSFSSLCFEEICEAISLEDGATTLEDDEIVEEEELLRWCSSLVRVNKSDSFADGKRIQFAHFTVQEYLQTLKTRNSDHEYPQLREYSVSRVDGINFFSFLCLRFLTMEDMERFPPTPDITCTIGDMLARRRRRTFYCKSVRTWTPYTTPPSNMEDGTYRLLRKLFQPSKTPSFCLWAIDFIFSHHPSSSSNASSESRRILSKVITAVLRPEFTPLHMAAAFISPLASPLPSETIISLTLSCPDIFVNNVQVIIELLRAGVSITAQDVQLFRARYNRCLQMPAFTSETSQIWSLFPQLVKVLGENNTPGCPRFVLHQETTGFILRTSEIRRHQSPDRQWLDGASNEEALKYFHSLIKLNDRAGMSAFLATPRAELAKSTDIDPEHPGWNALHLALLERSYRVLDPLLAFGLDPSAESPQGSKPVHMCYQDNTCEALQILLRFGGSILDTDNLGRTVWHLAAERNSVVVLEELLNLGDVDVALKVTSKHHETPICAAATQLHLGAVCLLLPFCKTEEHWTSSRALSVILYEPRFSGVIQSLHGFGILSKTPCGIHALACAFYRAILLDDVPTCEKLYGLGCPLECELPFPVLVTPLALAIFQDCYKVMMWLFKKGAPVSTIMAHPTKDTHCTVLDLVLERPNLNMLLSTLLDVYLAERGSFAHEQCSILNIPLKSGNTDGLVIMLNKLQGKALGCGEVTRFFLDISDNFIFKSTSRLESLSAIINQRDIRHQNRTPLFVAAAQNNVKAANALLFYGADVNTTDDRNCTPLFVAVEQGATEVVELLIGRGAHVDVMSISSHGLLDVAFVQKSWRMVNTLLEAGLSSKRINVDGRNLLGLMTLWTCQPDTKSNIGLFKRLLDHGVDLYLCDKFGYSAFHCLFTRRCRGYLLCMLGMLGMRPKLQVAELGSWPDHFFSNGVDTLVAITYSLRYVKPLIDIEDVCQLCGLGTPGTHSLLCRAACWGSVAAIQNLINLGISDLEHHCREHGSPLNAAVQNHRWEAVKFLMLHGARVPEDLGKPKNPTPSTTNPDFVIREWLFVGRHTERKRISLDLRNDEPEVKSWSGVWVVQVPLQWRDRKCSVESILEYAKRRHWLKIEYNSSAIRDAQLVRPKERRGSMLSVERQGYYREM</sequence>
<dbReference type="SMART" id="SM00248">
    <property type="entry name" value="ANK"/>
    <property type="match status" value="11"/>
</dbReference>
<dbReference type="Gene3D" id="3.40.50.300">
    <property type="entry name" value="P-loop containing nucleotide triphosphate hydrolases"/>
    <property type="match status" value="1"/>
</dbReference>
<dbReference type="SUPFAM" id="SSF48403">
    <property type="entry name" value="Ankyrin repeat"/>
    <property type="match status" value="2"/>
</dbReference>
<dbReference type="PANTHER" id="PTHR10039">
    <property type="entry name" value="AMELOGENIN"/>
    <property type="match status" value="1"/>
</dbReference>
<evidence type="ECO:0000256" key="1">
    <source>
        <dbReference type="ARBA" id="ARBA00022737"/>
    </source>
</evidence>
<dbReference type="OrthoDB" id="194358at2759"/>
<dbReference type="InterPro" id="IPR002110">
    <property type="entry name" value="Ankyrin_rpt"/>
</dbReference>
<keyword evidence="5" id="KW-1185">Reference proteome</keyword>
<evidence type="ECO:0000313" key="5">
    <source>
        <dbReference type="Proteomes" id="UP000544331"/>
    </source>
</evidence>
<feature type="repeat" description="ANK" evidence="2">
    <location>
        <begin position="1211"/>
        <end position="1243"/>
    </location>
</feature>
<evidence type="ECO:0000313" key="4">
    <source>
        <dbReference type="EMBL" id="KAF5711521.1"/>
    </source>
</evidence>
<dbReference type="PROSITE" id="PS50297">
    <property type="entry name" value="ANK_REP_REGION"/>
    <property type="match status" value="2"/>
</dbReference>
<dbReference type="Proteomes" id="UP000544331">
    <property type="component" value="Unassembled WGS sequence"/>
</dbReference>
<feature type="domain" description="Nephrocystin 3-like N-terminal" evidence="3">
    <location>
        <begin position="252"/>
        <end position="356"/>
    </location>
</feature>
<keyword evidence="2" id="KW-0040">ANK repeat</keyword>